<protein>
    <submittedName>
        <fullName evidence="1">Uncharacterized protein</fullName>
    </submittedName>
</protein>
<dbReference type="RefSeq" id="XP_004992397.1">
    <property type="nucleotide sequence ID" value="XM_004992340.1"/>
</dbReference>
<dbReference type="InParanoid" id="F2UFE4"/>
<reference evidence="1" key="1">
    <citation type="submission" date="2009-08" db="EMBL/GenBank/DDBJ databases">
        <title>Annotation of Salpingoeca rosetta.</title>
        <authorList>
            <consortium name="The Broad Institute Genome Sequencing Platform"/>
            <person name="Russ C."/>
            <person name="Cuomo C."/>
            <person name="Burger G."/>
            <person name="Gray M.W."/>
            <person name="Holland P.W.H."/>
            <person name="King N."/>
            <person name="Lang F.B.F."/>
            <person name="Roger A.J."/>
            <person name="Ruiz-Trillo I."/>
            <person name="Young S.K."/>
            <person name="Zeng Q."/>
            <person name="Gargeya S."/>
            <person name="Alvarado L."/>
            <person name="Berlin A."/>
            <person name="Chapman S.B."/>
            <person name="Chen Z."/>
            <person name="Freedman E."/>
            <person name="Gellesch M."/>
            <person name="Goldberg J."/>
            <person name="Griggs A."/>
            <person name="Gujja S."/>
            <person name="Heilman E."/>
            <person name="Heiman D."/>
            <person name="Howarth C."/>
            <person name="Mehta T."/>
            <person name="Neiman D."/>
            <person name="Pearson M."/>
            <person name="Roberts A."/>
            <person name="Saif S."/>
            <person name="Shea T."/>
            <person name="Shenoy N."/>
            <person name="Sisk P."/>
            <person name="Stolte C."/>
            <person name="Sykes S."/>
            <person name="White J."/>
            <person name="Yandava C."/>
            <person name="Haas B."/>
            <person name="Nusbaum C."/>
            <person name="Birren B."/>
        </authorList>
    </citation>
    <scope>NUCLEOTIDE SEQUENCE [LARGE SCALE GENOMIC DNA]</scope>
    <source>
        <strain evidence="1">ATCC 50818</strain>
    </source>
</reference>
<name>F2UFE4_SALR5</name>
<dbReference type="KEGG" id="sre:PTSG_06993"/>
<keyword evidence="2" id="KW-1185">Reference proteome</keyword>
<dbReference type="AlphaFoldDB" id="F2UFE4"/>
<accession>F2UFE4</accession>
<dbReference type="EMBL" id="GL832971">
    <property type="protein sequence ID" value="EGD75344.1"/>
    <property type="molecule type" value="Genomic_DNA"/>
</dbReference>
<evidence type="ECO:0000313" key="2">
    <source>
        <dbReference type="Proteomes" id="UP000007799"/>
    </source>
</evidence>
<gene>
    <name evidence="1" type="ORF">PTSG_06993</name>
</gene>
<organism evidence="2">
    <name type="scientific">Salpingoeca rosetta (strain ATCC 50818 / BSB-021)</name>
    <dbReference type="NCBI Taxonomy" id="946362"/>
    <lineage>
        <taxon>Eukaryota</taxon>
        <taxon>Choanoflagellata</taxon>
        <taxon>Craspedida</taxon>
        <taxon>Salpingoecidae</taxon>
        <taxon>Salpingoeca</taxon>
    </lineage>
</organism>
<proteinExistence type="predicted"/>
<dbReference type="Proteomes" id="UP000007799">
    <property type="component" value="Unassembled WGS sequence"/>
</dbReference>
<evidence type="ECO:0000313" key="1">
    <source>
        <dbReference type="EMBL" id="EGD75344.1"/>
    </source>
</evidence>
<dbReference type="GeneID" id="16072962"/>
<sequence length="195" mass="20739">MVMMEAGSHAGCCCCNFPDLAAAAVLMQCSHMREQGGRLCEDRWRMMGGAHMMDWEQQLWTHTSMVMVDTSNHSDAIISAVTVIAIIAIDCTAAINRPTPAPIWREADIAHVTRSDEEVSIVEEAHEAVEPMMMAMTSDEETADILLYLDELAFRLSSIPSSSSSSSSLVTNSSGCDCGCGGEMNGGGGGDVGGV</sequence>